<keyword evidence="3" id="KW-1185">Reference proteome</keyword>
<organism evidence="2 3">
    <name type="scientific">Luedemannella flava</name>
    <dbReference type="NCBI Taxonomy" id="349316"/>
    <lineage>
        <taxon>Bacteria</taxon>
        <taxon>Bacillati</taxon>
        <taxon>Actinomycetota</taxon>
        <taxon>Actinomycetes</taxon>
        <taxon>Micromonosporales</taxon>
        <taxon>Micromonosporaceae</taxon>
        <taxon>Luedemannella</taxon>
    </lineage>
</organism>
<evidence type="ECO:0000313" key="3">
    <source>
        <dbReference type="Proteomes" id="UP001500218"/>
    </source>
</evidence>
<reference evidence="3" key="1">
    <citation type="journal article" date="2019" name="Int. J. Syst. Evol. Microbiol.">
        <title>The Global Catalogue of Microorganisms (GCM) 10K type strain sequencing project: providing services to taxonomists for standard genome sequencing and annotation.</title>
        <authorList>
            <consortium name="The Broad Institute Genomics Platform"/>
            <consortium name="The Broad Institute Genome Sequencing Center for Infectious Disease"/>
            <person name="Wu L."/>
            <person name="Ma J."/>
        </authorList>
    </citation>
    <scope>NUCLEOTIDE SEQUENCE [LARGE SCALE GENOMIC DNA]</scope>
    <source>
        <strain evidence="3">JCM 13250</strain>
    </source>
</reference>
<gene>
    <name evidence="2" type="ORF">GCM10009682_45060</name>
</gene>
<sequence>METVQPRLLLLTPLGQDAAGTYWHAHDQVRQHAVRVHELQGAHAHQPPTVPEGFELVTEAGRLFVIFPADAPTPAMWPIHGPAMAGPGRRSHKGVVIGGIVAAFMVLLLVGAVGATAVILANRGEDAVNVTLKDISKDQCVTTTSSSTDPAAEHHPTIVPCEYDPGHVHRVTSVHPGVRRDEVHDISLSGFLYCGMGMGDYLTLIWVSEDGTTGTMLCLT</sequence>
<accession>A0ABP4YQ08</accession>
<proteinExistence type="predicted"/>
<evidence type="ECO:0000313" key="2">
    <source>
        <dbReference type="EMBL" id="GAA1819498.1"/>
    </source>
</evidence>
<comment type="caution">
    <text evidence="2">The sequence shown here is derived from an EMBL/GenBank/DDBJ whole genome shotgun (WGS) entry which is preliminary data.</text>
</comment>
<dbReference type="Proteomes" id="UP001500218">
    <property type="component" value="Unassembled WGS sequence"/>
</dbReference>
<feature type="transmembrane region" description="Helical" evidence="1">
    <location>
        <begin position="94"/>
        <end position="121"/>
    </location>
</feature>
<dbReference type="RefSeq" id="WP_344135785.1">
    <property type="nucleotide sequence ID" value="NZ_BAAALT010000164.1"/>
</dbReference>
<keyword evidence="1" id="KW-1133">Transmembrane helix</keyword>
<name>A0ABP4YQ08_9ACTN</name>
<dbReference type="EMBL" id="BAAALT010000164">
    <property type="protein sequence ID" value="GAA1819498.1"/>
    <property type="molecule type" value="Genomic_DNA"/>
</dbReference>
<keyword evidence="1" id="KW-0812">Transmembrane</keyword>
<evidence type="ECO:0000256" key="1">
    <source>
        <dbReference type="SAM" id="Phobius"/>
    </source>
</evidence>
<protein>
    <submittedName>
        <fullName evidence="2">Uncharacterized protein</fullName>
    </submittedName>
</protein>
<keyword evidence="1" id="KW-0472">Membrane</keyword>